<dbReference type="SUPFAM" id="SSF48403">
    <property type="entry name" value="Ankyrin repeat"/>
    <property type="match status" value="1"/>
</dbReference>
<organism evidence="1 2">
    <name type="scientific">Legionella dresdenensis</name>
    <dbReference type="NCBI Taxonomy" id="450200"/>
    <lineage>
        <taxon>Bacteria</taxon>
        <taxon>Pseudomonadati</taxon>
        <taxon>Pseudomonadota</taxon>
        <taxon>Gammaproteobacteria</taxon>
        <taxon>Legionellales</taxon>
        <taxon>Legionellaceae</taxon>
        <taxon>Legionella</taxon>
    </lineage>
</organism>
<sequence length="319" mass="35611">MAEQVKDLRETIDNQDIKQLEKFLKENPLFDLNHITANGLSALWWAITPNDDQPLSKAIIACLLESGRINPAQPYCGFTPFAALQSQDNTADILIMLQDCLYRQATQPAPFSGQPAADNVTLPSLQEWEISDQVFINSDLRGTDLATVDLSNVTFKQCDLRLTGIELNPTITADHIRTNKIDEKFLKIAITLRNLAAVKAALAKGSLTTNPLWESKGCHPTLLHQAIWHWENDLDTEIIREILASSWCVPDILTENNEFSGNVLELACARNNLAVVKLLLKNPGCAEKCLGSIDPKHYAVSDELKKELIKAIAQIRKYR</sequence>
<evidence type="ECO:0000313" key="1">
    <source>
        <dbReference type="EMBL" id="MFC3907930.1"/>
    </source>
</evidence>
<protein>
    <submittedName>
        <fullName evidence="1">Pentapeptide repeat-containing protein</fullName>
    </submittedName>
</protein>
<gene>
    <name evidence="1" type="ORF">ACFORL_02390</name>
</gene>
<proteinExistence type="predicted"/>
<dbReference type="Gene3D" id="1.25.40.20">
    <property type="entry name" value="Ankyrin repeat-containing domain"/>
    <property type="match status" value="1"/>
</dbReference>
<keyword evidence="2" id="KW-1185">Reference proteome</keyword>
<comment type="caution">
    <text evidence="1">The sequence shown here is derived from an EMBL/GenBank/DDBJ whole genome shotgun (WGS) entry which is preliminary data.</text>
</comment>
<dbReference type="SUPFAM" id="SSF141571">
    <property type="entry name" value="Pentapeptide repeat-like"/>
    <property type="match status" value="1"/>
</dbReference>
<dbReference type="EMBL" id="JBHSAB010000001">
    <property type="protein sequence ID" value="MFC3907930.1"/>
    <property type="molecule type" value="Genomic_DNA"/>
</dbReference>
<dbReference type="InterPro" id="IPR036770">
    <property type="entry name" value="Ankyrin_rpt-contain_sf"/>
</dbReference>
<accession>A0ABV8CC89</accession>
<reference evidence="2" key="1">
    <citation type="journal article" date="2019" name="Int. J. Syst. Evol. Microbiol.">
        <title>The Global Catalogue of Microorganisms (GCM) 10K type strain sequencing project: providing services to taxonomists for standard genome sequencing and annotation.</title>
        <authorList>
            <consortium name="The Broad Institute Genomics Platform"/>
            <consortium name="The Broad Institute Genome Sequencing Center for Infectious Disease"/>
            <person name="Wu L."/>
            <person name="Ma J."/>
        </authorList>
    </citation>
    <scope>NUCLEOTIDE SEQUENCE [LARGE SCALE GENOMIC DNA]</scope>
    <source>
        <strain evidence="2">CCUG 59858</strain>
    </source>
</reference>
<evidence type="ECO:0000313" key="2">
    <source>
        <dbReference type="Proteomes" id="UP001595758"/>
    </source>
</evidence>
<name>A0ABV8CC89_9GAMM</name>
<dbReference type="RefSeq" id="WP_382340719.1">
    <property type="nucleotide sequence ID" value="NZ_JBHSAB010000001.1"/>
</dbReference>
<dbReference type="Proteomes" id="UP001595758">
    <property type="component" value="Unassembled WGS sequence"/>
</dbReference>